<dbReference type="Proteomes" id="UP001017257">
    <property type="component" value="Chromosome"/>
</dbReference>
<name>A0ABY5RWC5_9HYPH</name>
<keyword evidence="2" id="KW-1185">Reference proteome</keyword>
<dbReference type="RefSeq" id="WP_173948590.1">
    <property type="nucleotide sequence ID" value="NZ_CP102845.1"/>
</dbReference>
<organism evidence="1 2">
    <name type="scientific">Microvirga terrae</name>
    <dbReference type="NCBI Taxonomy" id="2740529"/>
    <lineage>
        <taxon>Bacteria</taxon>
        <taxon>Pseudomonadati</taxon>
        <taxon>Pseudomonadota</taxon>
        <taxon>Alphaproteobacteria</taxon>
        <taxon>Hyphomicrobiales</taxon>
        <taxon>Methylobacteriaceae</taxon>
        <taxon>Microvirga</taxon>
    </lineage>
</organism>
<proteinExistence type="predicted"/>
<gene>
    <name evidence="1" type="ORF">HPT29_010720</name>
</gene>
<dbReference type="EMBL" id="CP102845">
    <property type="protein sequence ID" value="UVF21550.1"/>
    <property type="molecule type" value="Genomic_DNA"/>
</dbReference>
<evidence type="ECO:0000313" key="1">
    <source>
        <dbReference type="EMBL" id="UVF21550.1"/>
    </source>
</evidence>
<sequence>MVEAEGERLIIDGPTRALTDEIVAAVQTKKADLLQLIRPLEDRQCWHAEDWQAYFDERAAIREHDGGLPRVEAEHLAFEETITQWLRLNPDPASDPRCGCVHCGLPEQPGNSLLPVLALGGQAWVHDWCWAPWMAALRDEARDALLSAGIQVGHPRGSCRRRSR</sequence>
<accession>A0ABY5RWC5</accession>
<protein>
    <submittedName>
        <fullName evidence="1">Uncharacterized protein</fullName>
    </submittedName>
</protein>
<evidence type="ECO:0000313" key="2">
    <source>
        <dbReference type="Proteomes" id="UP001017257"/>
    </source>
</evidence>
<reference evidence="1" key="1">
    <citation type="submission" date="2022-08" db="EMBL/GenBank/DDBJ databases">
        <title>Microvirga terrae sp. nov., isolated from soil.</title>
        <authorList>
            <person name="Kim K.H."/>
            <person name="Seo Y.L."/>
            <person name="Kim J.M."/>
            <person name="Lee J.K."/>
            <person name="Han D.M."/>
            <person name="Jeon C.O."/>
        </authorList>
    </citation>
    <scope>NUCLEOTIDE SEQUENCE</scope>
    <source>
        <strain evidence="1">R24</strain>
    </source>
</reference>